<dbReference type="Proteomes" id="UP000011134">
    <property type="component" value="Unassembled WGS sequence"/>
</dbReference>
<evidence type="ECO:0000313" key="2">
    <source>
        <dbReference type="Proteomes" id="UP000011134"/>
    </source>
</evidence>
<sequence length="156" mass="16491">MINIDIPGKGNCQIESLVLDFNGTLACDGQLLEGIEPRLKALASQLDIYIVTADTFGSVRAMVEHLNVEVHILPTGNETEGKLAFINQLNPGHVCAIGNGNNDAAMLSAANISIAVIGYEGLSVKALMAADITTSSISDALDLLIYPLRLKATLRS</sequence>
<dbReference type="Gene3D" id="3.40.50.1000">
    <property type="entry name" value="HAD superfamily/HAD-like"/>
    <property type="match status" value="1"/>
</dbReference>
<dbReference type="RefSeq" id="WP_007468578.1">
    <property type="nucleotide sequence ID" value="NZ_AMZO01000030.1"/>
</dbReference>
<protein>
    <submittedName>
        <fullName evidence="1">HAD family hydrolase</fullName>
    </submittedName>
</protein>
<accession>L8J6A7</accession>
<gene>
    <name evidence="1" type="ORF">C942_02863</name>
</gene>
<proteinExistence type="predicted"/>
<evidence type="ECO:0000313" key="1">
    <source>
        <dbReference type="EMBL" id="ELR64281.1"/>
    </source>
</evidence>
<dbReference type="Pfam" id="PF00702">
    <property type="entry name" value="Hydrolase"/>
    <property type="match status" value="1"/>
</dbReference>
<dbReference type="InterPro" id="IPR036412">
    <property type="entry name" value="HAD-like_sf"/>
</dbReference>
<dbReference type="InterPro" id="IPR023214">
    <property type="entry name" value="HAD_sf"/>
</dbReference>
<keyword evidence="2" id="KW-1185">Reference proteome</keyword>
<organism evidence="1 2">
    <name type="scientific">Photobacterium marinum</name>
    <dbReference type="NCBI Taxonomy" id="1056511"/>
    <lineage>
        <taxon>Bacteria</taxon>
        <taxon>Pseudomonadati</taxon>
        <taxon>Pseudomonadota</taxon>
        <taxon>Gammaproteobacteria</taxon>
        <taxon>Vibrionales</taxon>
        <taxon>Vibrionaceae</taxon>
        <taxon>Photobacterium</taxon>
    </lineage>
</organism>
<comment type="caution">
    <text evidence="1">The sequence shown here is derived from an EMBL/GenBank/DDBJ whole genome shotgun (WGS) entry which is preliminary data.</text>
</comment>
<dbReference type="OrthoDB" id="159409at2"/>
<dbReference type="SUPFAM" id="SSF56784">
    <property type="entry name" value="HAD-like"/>
    <property type="match status" value="1"/>
</dbReference>
<dbReference type="EMBL" id="AMZO01000030">
    <property type="protein sequence ID" value="ELR64281.1"/>
    <property type="molecule type" value="Genomic_DNA"/>
</dbReference>
<dbReference type="AlphaFoldDB" id="L8J6A7"/>
<dbReference type="GO" id="GO:0016787">
    <property type="term" value="F:hydrolase activity"/>
    <property type="evidence" value="ECO:0007669"/>
    <property type="project" value="UniProtKB-KW"/>
</dbReference>
<reference evidence="1 2" key="1">
    <citation type="submission" date="2012-12" db="EMBL/GenBank/DDBJ databases">
        <title>Genome Assembly of Photobacterium sp. AK15.</title>
        <authorList>
            <person name="Khatri I."/>
            <person name="Vaidya B."/>
            <person name="Srinivas T.N.R."/>
            <person name="Subramanian S."/>
            <person name="Pinnaka A."/>
        </authorList>
    </citation>
    <scope>NUCLEOTIDE SEQUENCE [LARGE SCALE GENOMIC DNA]</scope>
    <source>
        <strain evidence="1 2">AK15</strain>
    </source>
</reference>
<dbReference type="PATRIC" id="fig|1056511.3.peg.3786"/>
<keyword evidence="1" id="KW-0378">Hydrolase</keyword>
<name>L8J6A7_9GAMM</name>